<feature type="repeat" description="TPR" evidence="3">
    <location>
        <begin position="626"/>
        <end position="659"/>
    </location>
</feature>
<dbReference type="Gene3D" id="1.25.40.10">
    <property type="entry name" value="Tetratricopeptide repeat domain"/>
    <property type="match status" value="4"/>
</dbReference>
<feature type="non-terminal residue" evidence="4">
    <location>
        <position position="1"/>
    </location>
</feature>
<accession>A0A2P6NR13</accession>
<protein>
    <submittedName>
        <fullName evidence="4">Tetratricopeptide repeat domain 7A</fullName>
    </submittedName>
</protein>
<dbReference type="InParanoid" id="A0A2P6NR13"/>
<evidence type="ECO:0000256" key="2">
    <source>
        <dbReference type="ARBA" id="ARBA00038251"/>
    </source>
</evidence>
<evidence type="ECO:0000256" key="3">
    <source>
        <dbReference type="PROSITE-ProRule" id="PRU00339"/>
    </source>
</evidence>
<dbReference type="InterPro" id="IPR051722">
    <property type="entry name" value="Endocytosis_PI4K-reg_protein"/>
</dbReference>
<comment type="caution">
    <text evidence="4">The sequence shown here is derived from an EMBL/GenBank/DDBJ whole genome shotgun (WGS) entry which is preliminary data.</text>
</comment>
<dbReference type="PANTHER" id="PTHR23083:SF464">
    <property type="entry name" value="TETRATRICOPEPTIDE REPEAT DOMAIN 7, ISOFORM A"/>
    <property type="match status" value="1"/>
</dbReference>
<dbReference type="Proteomes" id="UP000241769">
    <property type="component" value="Unassembled WGS sequence"/>
</dbReference>
<dbReference type="STRING" id="1890364.A0A2P6NR13"/>
<dbReference type="FunCoup" id="A0A2P6NR13">
    <property type="interactions" value="13"/>
</dbReference>
<sequence>KDPDNDEALGLLGLIELSANREAEALQAFNRVKIPSLGANKEGLYVRQLQILTESIYKKGFLLEKSNNHAAAITTYEELLDYAQHASEMPPSDLAVRSNLQKTAYRLAQLHENNNNNWAKSLRFFRISYKLSLPGSPNLSQLYSHFARFLVRRVSSQQWSLLPAEEQSGVYVPGDEVEEGLLLLLLYGETNEFKAGFSQGNADVSYFDDLAIGYGKRRAHKKQVESYERLLSLSFGDSEHWYSFGCSLFAAGQYKRAYSVFTYCTTITNDLSVLLFLGKIAVNHIHSQEQLRDVSVLCENRLAERNVNKDDDFMWPKVSHSLGLIYSKLASLALSNEDHSAYKEKSIRHLLEGHRGDSQDHMICFHLALEYADVRDIFRAMHYVRRSLLLNHSHGGSWNLLALLLTSQNQHQDALSACEAGLHESYDVELLLLKSQIEHLQGEDRTALTTAQETLLYLNQRDRDAGIRDQESDVQGDEATIVSERIEGESVTDVKVPTTTPHTSSAPNPLEMNVLEEDEGRDQASVWLGIAHIFLSLGQYKDAEDCLSQAKDYAPWSSDVPFYEGRIAEEQGNHDLALPKYQKSLAINPLHVPSLLRLGILYLRQDQLALSEKYLLSCLRKDERSHEAWYHLGRVEQHKGDPIKASEYFLAAIELERTAPVVPFSHIKRNL</sequence>
<keyword evidence="3" id="KW-0802">TPR repeat</keyword>
<dbReference type="InterPro" id="IPR019734">
    <property type="entry name" value="TPR_rpt"/>
</dbReference>
<dbReference type="PROSITE" id="PS50005">
    <property type="entry name" value="TPR"/>
    <property type="match status" value="3"/>
</dbReference>
<keyword evidence="5" id="KW-1185">Reference proteome</keyword>
<dbReference type="SUPFAM" id="SSF48452">
    <property type="entry name" value="TPR-like"/>
    <property type="match status" value="3"/>
</dbReference>
<name>A0A2P6NR13_9EUKA</name>
<evidence type="ECO:0000313" key="5">
    <source>
        <dbReference type="Proteomes" id="UP000241769"/>
    </source>
</evidence>
<dbReference type="EMBL" id="MDYQ01000032">
    <property type="protein sequence ID" value="PRP86394.1"/>
    <property type="molecule type" value="Genomic_DNA"/>
</dbReference>
<evidence type="ECO:0000313" key="4">
    <source>
        <dbReference type="EMBL" id="PRP86394.1"/>
    </source>
</evidence>
<dbReference type="SMART" id="SM00028">
    <property type="entry name" value="TPR"/>
    <property type="match status" value="8"/>
</dbReference>
<dbReference type="OrthoDB" id="29013at2759"/>
<feature type="repeat" description="TPR" evidence="3">
    <location>
        <begin position="558"/>
        <end position="591"/>
    </location>
</feature>
<dbReference type="Pfam" id="PF13432">
    <property type="entry name" value="TPR_16"/>
    <property type="match status" value="2"/>
</dbReference>
<gene>
    <name evidence="4" type="ORF">PROFUN_05535</name>
</gene>
<evidence type="ECO:0000256" key="1">
    <source>
        <dbReference type="ARBA" id="ARBA00002550"/>
    </source>
</evidence>
<dbReference type="AlphaFoldDB" id="A0A2P6NR13"/>
<organism evidence="4 5">
    <name type="scientific">Planoprotostelium fungivorum</name>
    <dbReference type="NCBI Taxonomy" id="1890364"/>
    <lineage>
        <taxon>Eukaryota</taxon>
        <taxon>Amoebozoa</taxon>
        <taxon>Evosea</taxon>
        <taxon>Variosea</taxon>
        <taxon>Cavosteliida</taxon>
        <taxon>Cavosteliaceae</taxon>
        <taxon>Planoprotostelium</taxon>
    </lineage>
</organism>
<proteinExistence type="inferred from homology"/>
<dbReference type="PANTHER" id="PTHR23083">
    <property type="entry name" value="TETRATRICOPEPTIDE REPEAT PROTEIN, TPR"/>
    <property type="match status" value="1"/>
</dbReference>
<feature type="repeat" description="TPR" evidence="3">
    <location>
        <begin position="524"/>
        <end position="557"/>
    </location>
</feature>
<comment type="similarity">
    <text evidence="2">Belongs to the YPP1 family.</text>
</comment>
<dbReference type="Pfam" id="PF13181">
    <property type="entry name" value="TPR_8"/>
    <property type="match status" value="1"/>
</dbReference>
<dbReference type="InterPro" id="IPR011990">
    <property type="entry name" value="TPR-like_helical_dom_sf"/>
</dbReference>
<comment type="function">
    <text evidence="1">Involved in endocytosis.</text>
</comment>
<reference evidence="4 5" key="1">
    <citation type="journal article" date="2018" name="Genome Biol. Evol.">
        <title>Multiple Roots of Fruiting Body Formation in Amoebozoa.</title>
        <authorList>
            <person name="Hillmann F."/>
            <person name="Forbes G."/>
            <person name="Novohradska S."/>
            <person name="Ferling I."/>
            <person name="Riege K."/>
            <person name="Groth M."/>
            <person name="Westermann M."/>
            <person name="Marz M."/>
            <person name="Spaller T."/>
            <person name="Winckler T."/>
            <person name="Schaap P."/>
            <person name="Glockner G."/>
        </authorList>
    </citation>
    <scope>NUCLEOTIDE SEQUENCE [LARGE SCALE GENOMIC DNA]</scope>
    <source>
        <strain evidence="4 5">Jena</strain>
    </source>
</reference>